<sequence length="47" mass="5232">MFDLFMTPSSQIIEPPKNSGRSNTVVHPIQDRQFDADNTKGRTAPEG</sequence>
<evidence type="ECO:0000256" key="1">
    <source>
        <dbReference type="SAM" id="MobiDB-lite"/>
    </source>
</evidence>
<protein>
    <submittedName>
        <fullName evidence="2">Uncharacterized protein</fullName>
    </submittedName>
</protein>
<proteinExistence type="predicted"/>
<evidence type="ECO:0000313" key="2">
    <source>
        <dbReference type="EMBL" id="SPS05629.1"/>
    </source>
</evidence>
<dbReference type="EMBL" id="LS423452">
    <property type="protein sequence ID" value="SPS05629.1"/>
    <property type="molecule type" value="Genomic_DNA"/>
</dbReference>
<accession>A0A2X0QU33</accession>
<reference evidence="2" key="1">
    <citation type="submission" date="2018-05" db="EMBL/GenBank/DDBJ databases">
        <authorList>
            <person name="Lanie J.A."/>
            <person name="Ng W.-L."/>
            <person name="Kazmierczak K.M."/>
            <person name="Andrzejewski T.M."/>
            <person name="Davidsen T.M."/>
            <person name="Wayne K.J."/>
            <person name="Tettelin H."/>
            <person name="Glass J.I."/>
            <person name="Rusch D."/>
            <person name="Podicherti R."/>
            <person name="Tsui H.-C.T."/>
            <person name="Winkler M.E."/>
        </authorList>
    </citation>
    <scope>NUCLEOTIDE SEQUENCE</scope>
    <source>
        <strain evidence="2">KNB</strain>
    </source>
</reference>
<feature type="compositionally biased region" description="Basic and acidic residues" evidence="1">
    <location>
        <begin position="29"/>
        <end position="47"/>
    </location>
</feature>
<name>A0A2X0QU33_9PROT</name>
<organism evidence="2">
    <name type="scientific">Candidatus Nitrotoga fabula</name>
    <dbReference type="NCBI Taxonomy" id="2182327"/>
    <lineage>
        <taxon>Bacteria</taxon>
        <taxon>Pseudomonadati</taxon>
        <taxon>Pseudomonadota</taxon>
        <taxon>Betaproteobacteria</taxon>
        <taxon>Nitrosomonadales</taxon>
        <taxon>Gallionellaceae</taxon>
        <taxon>Candidatus Nitrotoga</taxon>
    </lineage>
</organism>
<dbReference type="AlphaFoldDB" id="A0A2X0QU33"/>
<gene>
    <name evidence="2" type="ORF">NITFAB_1219</name>
</gene>
<feature type="region of interest" description="Disordered" evidence="1">
    <location>
        <begin position="1"/>
        <end position="47"/>
    </location>
</feature>